<proteinExistence type="predicted"/>
<sequence length="102" mass="11106">MSQRSATLTVLRRISGPVTPPLKQLADRRLFRRSKISLPLSSHYTTTRSGALSLISESSPGCSFLAEVEMSLRAGHVEYLWDVSSAAGTSQRYPPSDPAVTN</sequence>
<keyword evidence="2" id="KW-1185">Reference proteome</keyword>
<dbReference type="Proteomes" id="UP000886653">
    <property type="component" value="Unassembled WGS sequence"/>
</dbReference>
<organism evidence="1 2">
    <name type="scientific">Cronartium quercuum f. sp. fusiforme G11</name>
    <dbReference type="NCBI Taxonomy" id="708437"/>
    <lineage>
        <taxon>Eukaryota</taxon>
        <taxon>Fungi</taxon>
        <taxon>Dikarya</taxon>
        <taxon>Basidiomycota</taxon>
        <taxon>Pucciniomycotina</taxon>
        <taxon>Pucciniomycetes</taxon>
        <taxon>Pucciniales</taxon>
        <taxon>Coleosporiaceae</taxon>
        <taxon>Cronartium</taxon>
    </lineage>
</organism>
<evidence type="ECO:0000313" key="2">
    <source>
        <dbReference type="Proteomes" id="UP000886653"/>
    </source>
</evidence>
<gene>
    <name evidence="1" type="ORF">CROQUDRAFT_99104</name>
</gene>
<dbReference type="AlphaFoldDB" id="A0A9P6NBI9"/>
<accession>A0A9P6NBI9</accession>
<evidence type="ECO:0000313" key="1">
    <source>
        <dbReference type="EMBL" id="KAG0141184.1"/>
    </source>
</evidence>
<dbReference type="EMBL" id="MU167398">
    <property type="protein sequence ID" value="KAG0141184.1"/>
    <property type="molecule type" value="Genomic_DNA"/>
</dbReference>
<name>A0A9P6NBI9_9BASI</name>
<comment type="caution">
    <text evidence="1">The sequence shown here is derived from an EMBL/GenBank/DDBJ whole genome shotgun (WGS) entry which is preliminary data.</text>
</comment>
<protein>
    <submittedName>
        <fullName evidence="1">Uncharacterized protein</fullName>
    </submittedName>
</protein>
<reference evidence="1" key="1">
    <citation type="submission" date="2013-11" db="EMBL/GenBank/DDBJ databases">
        <title>Genome sequence of the fusiform rust pathogen reveals effectors for host alternation and coevolution with pine.</title>
        <authorList>
            <consortium name="DOE Joint Genome Institute"/>
            <person name="Smith K."/>
            <person name="Pendleton A."/>
            <person name="Kubisiak T."/>
            <person name="Anderson C."/>
            <person name="Salamov A."/>
            <person name="Aerts A."/>
            <person name="Riley R."/>
            <person name="Clum A."/>
            <person name="Lindquist E."/>
            <person name="Ence D."/>
            <person name="Campbell M."/>
            <person name="Kronenberg Z."/>
            <person name="Feau N."/>
            <person name="Dhillon B."/>
            <person name="Hamelin R."/>
            <person name="Burleigh J."/>
            <person name="Smith J."/>
            <person name="Yandell M."/>
            <person name="Nelson C."/>
            <person name="Grigoriev I."/>
            <person name="Davis J."/>
        </authorList>
    </citation>
    <scope>NUCLEOTIDE SEQUENCE</scope>
    <source>
        <strain evidence="1">G11</strain>
    </source>
</reference>